<evidence type="ECO:0000313" key="1">
    <source>
        <dbReference type="EMBL" id="KKM98326.1"/>
    </source>
</evidence>
<dbReference type="AlphaFoldDB" id="A0A0F9MGA5"/>
<reference evidence="1" key="1">
    <citation type="journal article" date="2015" name="Nature">
        <title>Complex archaea that bridge the gap between prokaryotes and eukaryotes.</title>
        <authorList>
            <person name="Spang A."/>
            <person name="Saw J.H."/>
            <person name="Jorgensen S.L."/>
            <person name="Zaremba-Niedzwiedzka K."/>
            <person name="Martijn J."/>
            <person name="Lind A.E."/>
            <person name="van Eijk R."/>
            <person name="Schleper C."/>
            <person name="Guy L."/>
            <person name="Ettema T.J."/>
        </authorList>
    </citation>
    <scope>NUCLEOTIDE SEQUENCE</scope>
</reference>
<proteinExistence type="predicted"/>
<comment type="caution">
    <text evidence="1">The sequence shown here is derived from an EMBL/GenBank/DDBJ whole genome shotgun (WGS) entry which is preliminary data.</text>
</comment>
<evidence type="ECO:0008006" key="2">
    <source>
        <dbReference type="Google" id="ProtNLM"/>
    </source>
</evidence>
<protein>
    <recommendedName>
        <fullName evidence="2">IrrE N-terminal-like domain-containing protein</fullName>
    </recommendedName>
</protein>
<organism evidence="1">
    <name type="scientific">marine sediment metagenome</name>
    <dbReference type="NCBI Taxonomy" id="412755"/>
    <lineage>
        <taxon>unclassified sequences</taxon>
        <taxon>metagenomes</taxon>
        <taxon>ecological metagenomes</taxon>
    </lineage>
</organism>
<gene>
    <name evidence="1" type="ORF">LCGC14_1159030</name>
</gene>
<accession>A0A0F9MGA5</accession>
<sequence length="145" mass="16683">MDVLLQSLLVWALSLTRYDDPGYLPKIEAVSHKALATKLCDSDFCTAVAYYDSDTETIFYDNRMKLKTDDGARGFLLHEMVHFLQHKNGEIDPQDIDCKTRVAIEHEAYRVQQFFLKEHHKDTFQIDMAVAVLPSLCADEVEQVK</sequence>
<dbReference type="EMBL" id="LAZR01005635">
    <property type="protein sequence ID" value="KKM98326.1"/>
    <property type="molecule type" value="Genomic_DNA"/>
</dbReference>
<name>A0A0F9MGA5_9ZZZZ</name>